<feature type="transmembrane region" description="Helical" evidence="1">
    <location>
        <begin position="34"/>
        <end position="52"/>
    </location>
</feature>
<keyword evidence="1" id="KW-1133">Transmembrane helix</keyword>
<evidence type="ECO:0000313" key="3">
    <source>
        <dbReference type="Proteomes" id="UP001179614"/>
    </source>
</evidence>
<organism evidence="2 3">
    <name type="scientific">Bradyrhizobium xenonodulans</name>
    <dbReference type="NCBI Taxonomy" id="2736875"/>
    <lineage>
        <taxon>Bacteria</taxon>
        <taxon>Pseudomonadati</taxon>
        <taxon>Pseudomonadota</taxon>
        <taxon>Alphaproteobacteria</taxon>
        <taxon>Hyphomicrobiales</taxon>
        <taxon>Nitrobacteraceae</taxon>
        <taxon>Bradyrhizobium</taxon>
    </lineage>
</organism>
<accession>A0ABY7MPC2</accession>
<protein>
    <submittedName>
        <fullName evidence="2">Uncharacterized protein</fullName>
    </submittedName>
</protein>
<proteinExistence type="predicted"/>
<dbReference type="Proteomes" id="UP001179614">
    <property type="component" value="Chromosome"/>
</dbReference>
<dbReference type="EMBL" id="CP089391">
    <property type="protein sequence ID" value="WBL80228.1"/>
    <property type="molecule type" value="Genomic_DNA"/>
</dbReference>
<reference evidence="2" key="1">
    <citation type="submission" date="2021-12" db="EMBL/GenBank/DDBJ databases">
        <title>Bradyrhizobium xenonodulans sp. nov.</title>
        <authorList>
            <person name="Claassens R."/>
            <person name="Venter S.N."/>
            <person name="Beukes C.W."/>
            <person name="Stepkowski T."/>
            <person name="Steenkamp E.T."/>
        </authorList>
    </citation>
    <scope>NUCLEOTIDE SEQUENCE</scope>
    <source>
        <strain evidence="2">14AB</strain>
    </source>
</reference>
<keyword evidence="1" id="KW-0812">Transmembrane</keyword>
<name>A0ABY7MPC2_9BRAD</name>
<dbReference type="RefSeq" id="WP_270167116.1">
    <property type="nucleotide sequence ID" value="NZ_CP089391.1"/>
</dbReference>
<gene>
    <name evidence="2" type="ORF">I3J27_07315</name>
</gene>
<keyword evidence="3" id="KW-1185">Reference proteome</keyword>
<feature type="transmembrane region" description="Helical" evidence="1">
    <location>
        <begin position="93"/>
        <end position="111"/>
    </location>
</feature>
<feature type="transmembrane region" description="Helical" evidence="1">
    <location>
        <begin position="58"/>
        <end position="81"/>
    </location>
</feature>
<evidence type="ECO:0000313" key="2">
    <source>
        <dbReference type="EMBL" id="WBL80228.1"/>
    </source>
</evidence>
<evidence type="ECO:0000256" key="1">
    <source>
        <dbReference type="SAM" id="Phobius"/>
    </source>
</evidence>
<sequence length="206" mass="22883">MAFGLVNCRNLLDKSENHDLVCSSPEKEAQTLRWLPFIAAIAAVTTATPFAWDKSLGTFLFLISLYLPAVALVCVGLCIWAGDERKSPRARSIVISLVVMLTLIGGTFWALPRVKDKFRFLAWSYAHNDALRGFADKDSVMLAWESWGMAGMENDAYLVSNPSDNLAEDGGASEWLRHVGSNCEIVTSKRMRRGIYVVTTYNCPLQ</sequence>
<keyword evidence="1" id="KW-0472">Membrane</keyword>